<reference evidence="9 10" key="1">
    <citation type="submission" date="2018-08" db="EMBL/GenBank/DDBJ databases">
        <title>A genome reference for cultivated species of the human gut microbiota.</title>
        <authorList>
            <person name="Zou Y."/>
            <person name="Xue W."/>
            <person name="Luo G."/>
        </authorList>
    </citation>
    <scope>NUCLEOTIDE SEQUENCE [LARGE SCALE GENOMIC DNA]</scope>
    <source>
        <strain evidence="9 10">TM09-12</strain>
    </source>
</reference>
<feature type="transmembrane region" description="Helical" evidence="7">
    <location>
        <begin position="150"/>
        <end position="169"/>
    </location>
</feature>
<evidence type="ECO:0000256" key="4">
    <source>
        <dbReference type="ARBA" id="ARBA00022692"/>
    </source>
</evidence>
<dbReference type="GO" id="GO:0055085">
    <property type="term" value="P:transmembrane transport"/>
    <property type="evidence" value="ECO:0007669"/>
    <property type="project" value="InterPro"/>
</dbReference>
<evidence type="ECO:0000313" key="9">
    <source>
        <dbReference type="EMBL" id="RGJ03560.1"/>
    </source>
</evidence>
<dbReference type="SUPFAM" id="SSF161098">
    <property type="entry name" value="MetI-like"/>
    <property type="match status" value="1"/>
</dbReference>
<evidence type="ECO:0000256" key="2">
    <source>
        <dbReference type="ARBA" id="ARBA00022448"/>
    </source>
</evidence>
<evidence type="ECO:0000259" key="8">
    <source>
        <dbReference type="PROSITE" id="PS50928"/>
    </source>
</evidence>
<dbReference type="AlphaFoldDB" id="A0A374P693"/>
<evidence type="ECO:0000256" key="1">
    <source>
        <dbReference type="ARBA" id="ARBA00004651"/>
    </source>
</evidence>
<name>A0A374P693_9FIRM</name>
<comment type="similarity">
    <text evidence="7">Belongs to the binding-protein-dependent transport system permease family.</text>
</comment>
<comment type="caution">
    <text evidence="9">The sequence shown here is derived from an EMBL/GenBank/DDBJ whole genome shotgun (WGS) entry which is preliminary data.</text>
</comment>
<dbReference type="Pfam" id="PF00528">
    <property type="entry name" value="BPD_transp_1"/>
    <property type="match status" value="1"/>
</dbReference>
<feature type="transmembrane region" description="Helical" evidence="7">
    <location>
        <begin position="250"/>
        <end position="269"/>
    </location>
</feature>
<feature type="transmembrane region" description="Helical" evidence="7">
    <location>
        <begin position="83"/>
        <end position="105"/>
    </location>
</feature>
<dbReference type="InterPro" id="IPR000515">
    <property type="entry name" value="MetI-like"/>
</dbReference>
<dbReference type="EMBL" id="QSON01000006">
    <property type="protein sequence ID" value="RGJ03560.1"/>
    <property type="molecule type" value="Genomic_DNA"/>
</dbReference>
<sequence length="283" mass="31695">MAGTKNVKRDSKGAQRLIMGVAGLFLGCLFLFPIYILVLNSFKNTKGIFTDVIGFPNAATFTLVNYPNAFEALEYIRSFVNSLTITVIATVLILLISSMAAWVLVRYKTKTSKIIFFLFAASMLIPFQCVMLPLVGFASRIGIMNPQGLIFMYMGFGSSMSIVMFHSFIKNIPEELEEAATIDGCGSFRLFFSIVIPLMRTILITVAVLNVMWIWNDYLLPSLIINKPGWQTLPLKTYLFFGQFAKRWDLASAGLIMCIIPIIIFYLCCQKYIVKGITDGAIK</sequence>
<dbReference type="InterPro" id="IPR035906">
    <property type="entry name" value="MetI-like_sf"/>
</dbReference>
<dbReference type="Proteomes" id="UP000263014">
    <property type="component" value="Unassembled WGS sequence"/>
</dbReference>
<feature type="transmembrane region" description="Helical" evidence="7">
    <location>
        <begin position="114"/>
        <end position="138"/>
    </location>
</feature>
<keyword evidence="2 7" id="KW-0813">Transport</keyword>
<evidence type="ECO:0000256" key="3">
    <source>
        <dbReference type="ARBA" id="ARBA00022475"/>
    </source>
</evidence>
<organism evidence="9 10">
    <name type="scientific">Hungatella hathewayi</name>
    <dbReference type="NCBI Taxonomy" id="154046"/>
    <lineage>
        <taxon>Bacteria</taxon>
        <taxon>Bacillati</taxon>
        <taxon>Bacillota</taxon>
        <taxon>Clostridia</taxon>
        <taxon>Lachnospirales</taxon>
        <taxon>Lachnospiraceae</taxon>
        <taxon>Hungatella</taxon>
    </lineage>
</organism>
<feature type="domain" description="ABC transmembrane type-1" evidence="8">
    <location>
        <begin position="79"/>
        <end position="268"/>
    </location>
</feature>
<keyword evidence="6 7" id="KW-0472">Membrane</keyword>
<accession>A0A374P693</accession>
<dbReference type="PROSITE" id="PS50928">
    <property type="entry name" value="ABC_TM1"/>
    <property type="match status" value="1"/>
</dbReference>
<evidence type="ECO:0000256" key="7">
    <source>
        <dbReference type="RuleBase" id="RU363032"/>
    </source>
</evidence>
<dbReference type="PANTHER" id="PTHR43744:SF8">
    <property type="entry name" value="SN-GLYCEROL-3-PHOSPHATE TRANSPORT SYSTEM PERMEASE PROTEIN UGPE"/>
    <property type="match status" value="1"/>
</dbReference>
<dbReference type="PROSITE" id="PS51257">
    <property type="entry name" value="PROKAR_LIPOPROTEIN"/>
    <property type="match status" value="1"/>
</dbReference>
<keyword evidence="4 7" id="KW-0812">Transmembrane</keyword>
<dbReference type="CDD" id="cd06261">
    <property type="entry name" value="TM_PBP2"/>
    <property type="match status" value="1"/>
</dbReference>
<evidence type="ECO:0000256" key="5">
    <source>
        <dbReference type="ARBA" id="ARBA00022989"/>
    </source>
</evidence>
<evidence type="ECO:0000313" key="10">
    <source>
        <dbReference type="Proteomes" id="UP000263014"/>
    </source>
</evidence>
<keyword evidence="5 7" id="KW-1133">Transmembrane helix</keyword>
<evidence type="ECO:0000256" key="6">
    <source>
        <dbReference type="ARBA" id="ARBA00023136"/>
    </source>
</evidence>
<protein>
    <submittedName>
        <fullName evidence="9">Carbohydrate ABC transporter permease</fullName>
    </submittedName>
</protein>
<feature type="transmembrane region" description="Helical" evidence="7">
    <location>
        <begin position="17"/>
        <end position="38"/>
    </location>
</feature>
<keyword evidence="3" id="KW-1003">Cell membrane</keyword>
<dbReference type="GO" id="GO:0005886">
    <property type="term" value="C:plasma membrane"/>
    <property type="evidence" value="ECO:0007669"/>
    <property type="project" value="UniProtKB-SubCell"/>
</dbReference>
<feature type="transmembrane region" description="Helical" evidence="7">
    <location>
        <begin position="190"/>
        <end position="215"/>
    </location>
</feature>
<proteinExistence type="inferred from homology"/>
<dbReference type="RefSeq" id="WP_117630737.1">
    <property type="nucleotide sequence ID" value="NZ_QSON01000006.1"/>
</dbReference>
<dbReference type="Gene3D" id="1.10.3720.10">
    <property type="entry name" value="MetI-like"/>
    <property type="match status" value="1"/>
</dbReference>
<dbReference type="PANTHER" id="PTHR43744">
    <property type="entry name" value="ABC TRANSPORTER PERMEASE PROTEIN MG189-RELATED-RELATED"/>
    <property type="match status" value="1"/>
</dbReference>
<comment type="subcellular location">
    <subcellularLocation>
        <location evidence="1 7">Cell membrane</location>
        <topology evidence="1 7">Multi-pass membrane protein</topology>
    </subcellularLocation>
</comment>
<gene>
    <name evidence="9" type="ORF">DXD79_14260</name>
</gene>